<dbReference type="Gene3D" id="3.40.50.150">
    <property type="entry name" value="Vaccinia Virus protein VP39"/>
    <property type="match status" value="1"/>
</dbReference>
<sequence length="223" mass="25265">MAKRKKTPWPTKDAMTQVYDMKLWGGTGFDFYSGEGSHNPEIIEPYLQVLTAFLKSHKSLLTVCDLGCGDFNIGKHLTQFTKTYFAIDIVESLIERNKILFQEENLEFQCLNIVEAPLPQADCVILRQVLQHLSNAEIEKVAKKLMNYKYVILTEHVPTGDFTPNKDIISGQGIRIKKNSGVNLLEPPFNLKVQEATKLGEHILNDGKGQIVTWLFTNLTQNP</sequence>
<dbReference type="Proteomes" id="UP001589590">
    <property type="component" value="Unassembled WGS sequence"/>
</dbReference>
<dbReference type="GO" id="GO:0032259">
    <property type="term" value="P:methylation"/>
    <property type="evidence" value="ECO:0007669"/>
    <property type="project" value="UniProtKB-KW"/>
</dbReference>
<reference evidence="2 3" key="1">
    <citation type="submission" date="2024-09" db="EMBL/GenBank/DDBJ databases">
        <authorList>
            <person name="Sun Q."/>
            <person name="Mori K."/>
        </authorList>
    </citation>
    <scope>NUCLEOTIDE SEQUENCE [LARGE SCALE GENOMIC DNA]</scope>
    <source>
        <strain evidence="2 3">CECT 8300</strain>
    </source>
</reference>
<dbReference type="GO" id="GO:0008168">
    <property type="term" value="F:methyltransferase activity"/>
    <property type="evidence" value="ECO:0007669"/>
    <property type="project" value="UniProtKB-KW"/>
</dbReference>
<dbReference type="Pfam" id="PF13649">
    <property type="entry name" value="Methyltransf_25"/>
    <property type="match status" value="1"/>
</dbReference>
<protein>
    <submittedName>
        <fullName evidence="2">Class I SAM-dependent methyltransferase</fullName>
    </submittedName>
</protein>
<feature type="domain" description="Methyltransferase" evidence="1">
    <location>
        <begin position="63"/>
        <end position="146"/>
    </location>
</feature>
<keyword evidence="3" id="KW-1185">Reference proteome</keyword>
<dbReference type="InterPro" id="IPR029063">
    <property type="entry name" value="SAM-dependent_MTases_sf"/>
</dbReference>
<keyword evidence="2" id="KW-0808">Transferase</keyword>
<keyword evidence="2" id="KW-0489">Methyltransferase</keyword>
<dbReference type="EMBL" id="JBHMFA010000010">
    <property type="protein sequence ID" value="MFB9106061.1"/>
    <property type="molecule type" value="Genomic_DNA"/>
</dbReference>
<evidence type="ECO:0000259" key="1">
    <source>
        <dbReference type="Pfam" id="PF13649"/>
    </source>
</evidence>
<evidence type="ECO:0000313" key="3">
    <source>
        <dbReference type="Proteomes" id="UP001589590"/>
    </source>
</evidence>
<comment type="caution">
    <text evidence="2">The sequence shown here is derived from an EMBL/GenBank/DDBJ whole genome shotgun (WGS) entry which is preliminary data.</text>
</comment>
<name>A0ABV5H3M1_9FLAO</name>
<dbReference type="InterPro" id="IPR041698">
    <property type="entry name" value="Methyltransf_25"/>
</dbReference>
<organism evidence="2 3">
    <name type="scientific">Algibacter miyuki</name>
    <dbReference type="NCBI Taxonomy" id="1306933"/>
    <lineage>
        <taxon>Bacteria</taxon>
        <taxon>Pseudomonadati</taxon>
        <taxon>Bacteroidota</taxon>
        <taxon>Flavobacteriia</taxon>
        <taxon>Flavobacteriales</taxon>
        <taxon>Flavobacteriaceae</taxon>
        <taxon>Algibacter</taxon>
    </lineage>
</organism>
<dbReference type="SUPFAM" id="SSF53335">
    <property type="entry name" value="S-adenosyl-L-methionine-dependent methyltransferases"/>
    <property type="match status" value="1"/>
</dbReference>
<evidence type="ECO:0000313" key="2">
    <source>
        <dbReference type="EMBL" id="MFB9106061.1"/>
    </source>
</evidence>
<accession>A0ABV5H3M1</accession>
<gene>
    <name evidence="2" type="ORF">ACFFU1_14245</name>
</gene>
<proteinExistence type="predicted"/>
<dbReference type="RefSeq" id="WP_290268529.1">
    <property type="nucleotide sequence ID" value="NZ_JAUFQP010000007.1"/>
</dbReference>